<evidence type="ECO:0000256" key="1">
    <source>
        <dbReference type="SAM" id="SignalP"/>
    </source>
</evidence>
<sequence length="215" mass="24062">MKYFYLIPAILYASVAHSGVVFSDFETDTQHGLNDTYIESGSNIKHKLPAHEILNGLAPRGWKVNLGPNMFNHLLGWEPAVNWRTAIMKIQRINKGVYIVINEEENVIAASTNREHLTHLQTRNPNIWVMNSKLSLRKNFQVWDSQSNIDIIWGSEFDFPVKSNSVLVGNLTGKGGVLDLVLQETLKTDEPLWVSFSPEIGAAHILPGGSTQTAK</sequence>
<proteinExistence type="predicted"/>
<keyword evidence="1" id="KW-0732">Signal</keyword>
<accession>A0A7V7TI13</accession>
<dbReference type="RefSeq" id="WP_137406563.1">
    <property type="nucleotide sequence ID" value="NZ_AP025467.1"/>
</dbReference>
<dbReference type="Proteomes" id="UP000423756">
    <property type="component" value="Unassembled WGS sequence"/>
</dbReference>
<dbReference type="GeneID" id="77344695"/>
<reference evidence="2 3" key="1">
    <citation type="submission" date="2019-09" db="EMBL/GenBank/DDBJ databases">
        <title>Draft genome sequences of 48 bacterial type strains from the CCUG.</title>
        <authorList>
            <person name="Tunovic T."/>
            <person name="Pineiro-Iglesias B."/>
            <person name="Unosson C."/>
            <person name="Inganas E."/>
            <person name="Ohlen M."/>
            <person name="Cardew S."/>
            <person name="Jensie-Markopoulos S."/>
            <person name="Salva-Serra F."/>
            <person name="Jaen-Luchoro D."/>
            <person name="Karlsson R."/>
            <person name="Svensson-Stadler L."/>
            <person name="Chun J."/>
            <person name="Moore E."/>
        </authorList>
    </citation>
    <scope>NUCLEOTIDE SEQUENCE [LARGE SCALE GENOMIC DNA]</scope>
    <source>
        <strain evidence="2 3">CCUG 48643</strain>
    </source>
</reference>
<protein>
    <recommendedName>
        <fullName evidence="4">Toxin co-regulated pilus biosynthesis protein Q C-terminal domain-containing protein</fullName>
    </recommendedName>
</protein>
<evidence type="ECO:0000313" key="2">
    <source>
        <dbReference type="EMBL" id="KAB0482460.1"/>
    </source>
</evidence>
<evidence type="ECO:0008006" key="4">
    <source>
        <dbReference type="Google" id="ProtNLM"/>
    </source>
</evidence>
<dbReference type="AlphaFoldDB" id="A0A7V7TI13"/>
<dbReference type="EMBL" id="VZPX01000004">
    <property type="protein sequence ID" value="KAB0482460.1"/>
    <property type="molecule type" value="Genomic_DNA"/>
</dbReference>
<comment type="caution">
    <text evidence="2">The sequence shown here is derived from an EMBL/GenBank/DDBJ whole genome shotgun (WGS) entry which is preliminary data.</text>
</comment>
<feature type="chain" id="PRO_5030696166" description="Toxin co-regulated pilus biosynthesis protein Q C-terminal domain-containing protein" evidence="1">
    <location>
        <begin position="19"/>
        <end position="215"/>
    </location>
</feature>
<gene>
    <name evidence="2" type="ORF">F7Q91_03360</name>
</gene>
<evidence type="ECO:0000313" key="3">
    <source>
        <dbReference type="Proteomes" id="UP000423756"/>
    </source>
</evidence>
<name>A0A7V7TI13_9VIBR</name>
<feature type="signal peptide" evidence="1">
    <location>
        <begin position="1"/>
        <end position="18"/>
    </location>
</feature>
<organism evidence="2 3">
    <name type="scientific">Vibrio chagasii</name>
    <dbReference type="NCBI Taxonomy" id="170679"/>
    <lineage>
        <taxon>Bacteria</taxon>
        <taxon>Pseudomonadati</taxon>
        <taxon>Pseudomonadota</taxon>
        <taxon>Gammaproteobacteria</taxon>
        <taxon>Vibrionales</taxon>
        <taxon>Vibrionaceae</taxon>
        <taxon>Vibrio</taxon>
    </lineage>
</organism>